<dbReference type="EMBL" id="BPEU01000008">
    <property type="protein sequence ID" value="GIU39231.1"/>
    <property type="molecule type" value="Genomic_DNA"/>
</dbReference>
<dbReference type="PANTHER" id="PTHR14969">
    <property type="entry name" value="SPHINGOSINE-1-PHOSPHATE PHOSPHOHYDROLASE"/>
    <property type="match status" value="1"/>
</dbReference>
<evidence type="ECO:0000256" key="6">
    <source>
        <dbReference type="ARBA" id="ARBA00022989"/>
    </source>
</evidence>
<dbReference type="EMBL" id="MCBT01000030">
    <property type="protein sequence ID" value="OEG74008.1"/>
    <property type="molecule type" value="Genomic_DNA"/>
</dbReference>
<dbReference type="SMART" id="SM00014">
    <property type="entry name" value="acidPPc"/>
    <property type="match status" value="1"/>
</dbReference>
<evidence type="ECO:0000256" key="4">
    <source>
        <dbReference type="ARBA" id="ARBA00022692"/>
    </source>
</evidence>
<evidence type="ECO:0000256" key="3">
    <source>
        <dbReference type="ARBA" id="ARBA00022475"/>
    </source>
</evidence>
<gene>
    <name evidence="13" type="ORF">BEL05_20140</name>
    <name evidence="12" type="ORF">TUM3794_13520</name>
</gene>
<feature type="transmembrane region" description="Helical" evidence="10">
    <location>
        <begin position="213"/>
        <end position="229"/>
    </location>
</feature>
<feature type="transmembrane region" description="Helical" evidence="10">
    <location>
        <begin position="184"/>
        <end position="201"/>
    </location>
</feature>
<dbReference type="STRING" id="23.BEL05_20140"/>
<dbReference type="OrthoDB" id="9780918at2"/>
<evidence type="ECO:0000256" key="5">
    <source>
        <dbReference type="ARBA" id="ARBA00022801"/>
    </source>
</evidence>
<evidence type="ECO:0000256" key="7">
    <source>
        <dbReference type="ARBA" id="ARBA00023136"/>
    </source>
</evidence>
<dbReference type="InterPro" id="IPR036938">
    <property type="entry name" value="PAP2/HPO_sf"/>
</dbReference>
<organism evidence="13 14">
    <name type="scientific">Shewanella colwelliana</name>
    <name type="common">Alteromonas colwelliana</name>
    <dbReference type="NCBI Taxonomy" id="23"/>
    <lineage>
        <taxon>Bacteria</taxon>
        <taxon>Pseudomonadati</taxon>
        <taxon>Pseudomonadota</taxon>
        <taxon>Gammaproteobacteria</taxon>
        <taxon>Alteromonadales</taxon>
        <taxon>Shewanellaceae</taxon>
        <taxon>Shewanella</taxon>
    </lineage>
</organism>
<dbReference type="Proteomes" id="UP000095230">
    <property type="component" value="Unassembled WGS sequence"/>
</dbReference>
<evidence type="ECO:0000256" key="1">
    <source>
        <dbReference type="ARBA" id="ARBA00004651"/>
    </source>
</evidence>
<keyword evidence="3" id="KW-1003">Cell membrane</keyword>
<sequence length="274" mass="30546">MGITFQATAQGVPAQDKYQGREYIGLLLVMLSFHLLTLNNATNLSVFQLFNQLPVYLPDWLLLTITDLGNGVTLGVITLCCIVKRPELLLRVIVASALSLILVPMLKQYFDAPRPAVLLETLNIVGEIRLKHSFPSGHTASAFLFAGTLFFAYQQRSIKLLAISFATLVGLSRLAVGAHWPQDVIMGAFVGLFCAACAAQLPKLTLNLRNHCYLLSFLWLVLVICELDKSFDKELIWQVLLLRWGLLCLAGLLILRQYRTLTFPSAKRKPQYPA</sequence>
<dbReference type="AlphaFoldDB" id="A0A1E5IVA9"/>
<evidence type="ECO:0000256" key="10">
    <source>
        <dbReference type="SAM" id="Phobius"/>
    </source>
</evidence>
<feature type="domain" description="Phosphatidic acid phosphatase type 2/haloperoxidase" evidence="11">
    <location>
        <begin position="88"/>
        <end position="199"/>
    </location>
</feature>
<feature type="transmembrane region" description="Helical" evidence="10">
    <location>
        <begin position="88"/>
        <end position="106"/>
    </location>
</feature>
<proteinExistence type="predicted"/>
<feature type="transmembrane region" description="Helical" evidence="10">
    <location>
        <begin position="160"/>
        <end position="178"/>
    </location>
</feature>
<protein>
    <recommendedName>
        <fullName evidence="2">undecaprenyl-diphosphate phosphatase</fullName>
        <ecNumber evidence="2">3.6.1.27</ecNumber>
    </recommendedName>
    <alternativeName>
        <fullName evidence="8">Undecaprenyl pyrophosphate phosphatase</fullName>
    </alternativeName>
</protein>
<comment type="subcellular location">
    <subcellularLocation>
        <location evidence="1">Cell membrane</location>
        <topology evidence="1">Multi-pass membrane protein</topology>
    </subcellularLocation>
</comment>
<evidence type="ECO:0000313" key="12">
    <source>
        <dbReference type="EMBL" id="GIU39231.1"/>
    </source>
</evidence>
<reference evidence="13 14" key="1">
    <citation type="submission" date="2016-07" db="EMBL/GenBank/DDBJ databases">
        <title>Whole-genome of two Shewanella species isolated from a digestive organ of sea cucumber Apostichopus japonicus Selenka 1867.</title>
        <authorList>
            <person name="Hong H.-H."/>
            <person name="Choi H."/>
            <person name="Cheon S."/>
            <person name="Oh J.-S."/>
            <person name="Lee H.-G."/>
            <person name="Park C."/>
        </authorList>
    </citation>
    <scope>NUCLEOTIDE SEQUENCE [LARGE SCALE GENOMIC DNA]</scope>
    <source>
        <strain evidence="13 14">CSB03KR</strain>
    </source>
</reference>
<dbReference type="Gene3D" id="1.20.144.10">
    <property type="entry name" value="Phosphatidic acid phosphatase type 2/haloperoxidase"/>
    <property type="match status" value="1"/>
</dbReference>
<feature type="transmembrane region" description="Helical" evidence="10">
    <location>
        <begin position="235"/>
        <end position="255"/>
    </location>
</feature>
<evidence type="ECO:0000256" key="9">
    <source>
        <dbReference type="ARBA" id="ARBA00047594"/>
    </source>
</evidence>
<name>A0A1E5IVA9_SHECO</name>
<evidence type="ECO:0000313" key="14">
    <source>
        <dbReference type="Proteomes" id="UP000095230"/>
    </source>
</evidence>
<dbReference type="GO" id="GO:0005886">
    <property type="term" value="C:plasma membrane"/>
    <property type="evidence" value="ECO:0007669"/>
    <property type="project" value="UniProtKB-SubCell"/>
</dbReference>
<reference evidence="12 15" key="2">
    <citation type="submission" date="2021-05" db="EMBL/GenBank/DDBJ databases">
        <title>Molecular characterization for Shewanella algae harboring chromosomal blaOXA-55-like strains isolated from clinical and environment sample.</title>
        <authorList>
            <person name="Ohama Y."/>
            <person name="Aoki K."/>
            <person name="Harada S."/>
            <person name="Moriya K."/>
            <person name="Ishii Y."/>
            <person name="Tateda K."/>
        </authorList>
    </citation>
    <scope>NUCLEOTIDE SEQUENCE [LARGE SCALE GENOMIC DNA]</scope>
    <source>
        <strain evidence="12 15">MBTL60-118</strain>
    </source>
</reference>
<evidence type="ECO:0000256" key="8">
    <source>
        <dbReference type="ARBA" id="ARBA00032707"/>
    </source>
</evidence>
<dbReference type="InterPro" id="IPR000326">
    <property type="entry name" value="PAP2/HPO"/>
</dbReference>
<evidence type="ECO:0000259" key="11">
    <source>
        <dbReference type="SMART" id="SM00014"/>
    </source>
</evidence>
<evidence type="ECO:0000313" key="13">
    <source>
        <dbReference type="EMBL" id="OEG74008.1"/>
    </source>
</evidence>
<feature type="transmembrane region" description="Helical" evidence="10">
    <location>
        <begin position="136"/>
        <end position="153"/>
    </location>
</feature>
<evidence type="ECO:0000313" key="15">
    <source>
        <dbReference type="Proteomes" id="UP000773469"/>
    </source>
</evidence>
<dbReference type="Pfam" id="PF01569">
    <property type="entry name" value="PAP2"/>
    <property type="match status" value="1"/>
</dbReference>
<comment type="catalytic activity">
    <reaction evidence="9">
        <text>di-trans,octa-cis-undecaprenyl diphosphate + H2O = di-trans,octa-cis-undecaprenyl phosphate + phosphate + H(+)</text>
        <dbReference type="Rhea" id="RHEA:28094"/>
        <dbReference type="ChEBI" id="CHEBI:15377"/>
        <dbReference type="ChEBI" id="CHEBI:15378"/>
        <dbReference type="ChEBI" id="CHEBI:43474"/>
        <dbReference type="ChEBI" id="CHEBI:58405"/>
        <dbReference type="ChEBI" id="CHEBI:60392"/>
        <dbReference type="EC" id="3.6.1.27"/>
    </reaction>
</comment>
<keyword evidence="5" id="KW-0378">Hydrolase</keyword>
<dbReference type="CDD" id="cd01610">
    <property type="entry name" value="PAP2_like"/>
    <property type="match status" value="1"/>
</dbReference>
<dbReference type="Proteomes" id="UP000773469">
    <property type="component" value="Unassembled WGS sequence"/>
</dbReference>
<dbReference type="PANTHER" id="PTHR14969:SF62">
    <property type="entry name" value="DECAPRENYLPHOSPHORYL-5-PHOSPHORIBOSE PHOSPHATASE RV3807C-RELATED"/>
    <property type="match status" value="1"/>
</dbReference>
<keyword evidence="4 10" id="KW-0812">Transmembrane</keyword>
<dbReference type="EC" id="3.6.1.27" evidence="2"/>
<keyword evidence="15" id="KW-1185">Reference proteome</keyword>
<feature type="transmembrane region" description="Helical" evidence="10">
    <location>
        <begin position="23"/>
        <end position="40"/>
    </location>
</feature>
<keyword evidence="6 10" id="KW-1133">Transmembrane helix</keyword>
<dbReference type="RefSeq" id="WP_051413040.1">
    <property type="nucleotide sequence ID" value="NZ_BPEU01000008.1"/>
</dbReference>
<dbReference type="SUPFAM" id="SSF48317">
    <property type="entry name" value="Acid phosphatase/Vanadium-dependent haloperoxidase"/>
    <property type="match status" value="1"/>
</dbReference>
<evidence type="ECO:0000256" key="2">
    <source>
        <dbReference type="ARBA" id="ARBA00012374"/>
    </source>
</evidence>
<dbReference type="GO" id="GO:0050380">
    <property type="term" value="F:undecaprenyl-diphosphatase activity"/>
    <property type="evidence" value="ECO:0007669"/>
    <property type="project" value="UniProtKB-EC"/>
</dbReference>
<comment type="caution">
    <text evidence="13">The sequence shown here is derived from an EMBL/GenBank/DDBJ whole genome shotgun (WGS) entry which is preliminary data.</text>
</comment>
<keyword evidence="7 10" id="KW-0472">Membrane</keyword>
<feature type="transmembrane region" description="Helical" evidence="10">
    <location>
        <begin position="60"/>
        <end position="81"/>
    </location>
</feature>
<accession>A0A1E5IVA9</accession>